<dbReference type="EMBL" id="CP028942">
    <property type="protein sequence ID" value="QKM64644.1"/>
    <property type="molecule type" value="Genomic_DNA"/>
</dbReference>
<keyword evidence="1" id="KW-0238">DNA-binding</keyword>
<reference evidence="3 4" key="1">
    <citation type="submission" date="2018-04" db="EMBL/GenBank/DDBJ databases">
        <title>Polynucleobacter sp. UH21B genome.</title>
        <authorList>
            <person name="Hahn M.W."/>
        </authorList>
    </citation>
    <scope>NUCLEOTIDE SEQUENCE [LARGE SCALE GENOMIC DNA]</scope>
    <source>
        <strain evidence="3 4">MWH-UH21B</strain>
    </source>
</reference>
<evidence type="ECO:0000259" key="2">
    <source>
        <dbReference type="PROSITE" id="PS50943"/>
    </source>
</evidence>
<feature type="domain" description="HTH cro/C1-type" evidence="2">
    <location>
        <begin position="15"/>
        <end position="69"/>
    </location>
</feature>
<name>A0A6M9PQI7_9BURK</name>
<dbReference type="SMART" id="SM00530">
    <property type="entry name" value="HTH_XRE"/>
    <property type="match status" value="1"/>
</dbReference>
<dbReference type="AlphaFoldDB" id="A0A6M9PQI7"/>
<dbReference type="PROSITE" id="PS50943">
    <property type="entry name" value="HTH_CROC1"/>
    <property type="match status" value="1"/>
</dbReference>
<dbReference type="RefSeq" id="WP_173955683.1">
    <property type="nucleotide sequence ID" value="NZ_CP028942.1"/>
</dbReference>
<dbReference type="KEGG" id="ptrp:DCO17_04980"/>
<proteinExistence type="predicted"/>
<dbReference type="Pfam" id="PF01381">
    <property type="entry name" value="HTH_3"/>
    <property type="match status" value="1"/>
</dbReference>
<dbReference type="SUPFAM" id="SSF47413">
    <property type="entry name" value="lambda repressor-like DNA-binding domains"/>
    <property type="match status" value="1"/>
</dbReference>
<dbReference type="InterPro" id="IPR001387">
    <property type="entry name" value="Cro/C1-type_HTH"/>
</dbReference>
<sequence length="77" mass="8571">MGKSTDLDAAFGIALRRLRQSKKLTQEQLGFEAGLRRTFISSLELGEKQASLATIQKLAAVFDLTMAKFIQLVEKEL</sequence>
<keyword evidence="4" id="KW-1185">Reference proteome</keyword>
<dbReference type="GO" id="GO:0003700">
    <property type="term" value="F:DNA-binding transcription factor activity"/>
    <property type="evidence" value="ECO:0007669"/>
    <property type="project" value="TreeGrafter"/>
</dbReference>
<dbReference type="PANTHER" id="PTHR46797">
    <property type="entry name" value="HTH-TYPE TRANSCRIPTIONAL REGULATOR"/>
    <property type="match status" value="1"/>
</dbReference>
<accession>A0A6M9PQI7</accession>
<evidence type="ECO:0000313" key="3">
    <source>
        <dbReference type="EMBL" id="QKM64644.1"/>
    </source>
</evidence>
<dbReference type="GO" id="GO:0003677">
    <property type="term" value="F:DNA binding"/>
    <property type="evidence" value="ECO:0007669"/>
    <property type="project" value="UniProtKB-KW"/>
</dbReference>
<dbReference type="InterPro" id="IPR010982">
    <property type="entry name" value="Lambda_DNA-bd_dom_sf"/>
</dbReference>
<evidence type="ECO:0000313" key="4">
    <source>
        <dbReference type="Proteomes" id="UP000503312"/>
    </source>
</evidence>
<dbReference type="Gene3D" id="1.10.260.40">
    <property type="entry name" value="lambda repressor-like DNA-binding domains"/>
    <property type="match status" value="1"/>
</dbReference>
<dbReference type="InterPro" id="IPR050807">
    <property type="entry name" value="TransReg_Diox_bact_type"/>
</dbReference>
<dbReference type="GO" id="GO:0005829">
    <property type="term" value="C:cytosol"/>
    <property type="evidence" value="ECO:0007669"/>
    <property type="project" value="TreeGrafter"/>
</dbReference>
<dbReference type="Proteomes" id="UP000503312">
    <property type="component" value="Chromosome"/>
</dbReference>
<dbReference type="PANTHER" id="PTHR46797:SF1">
    <property type="entry name" value="METHYLPHOSPHONATE SYNTHASE"/>
    <property type="match status" value="1"/>
</dbReference>
<dbReference type="CDD" id="cd00093">
    <property type="entry name" value="HTH_XRE"/>
    <property type="match status" value="1"/>
</dbReference>
<gene>
    <name evidence="3" type="ORF">DCO17_04980</name>
</gene>
<evidence type="ECO:0000256" key="1">
    <source>
        <dbReference type="ARBA" id="ARBA00023125"/>
    </source>
</evidence>
<protein>
    <submittedName>
        <fullName evidence="3">XRE family transcriptional regulator</fullName>
    </submittedName>
</protein>
<organism evidence="3 4">
    <name type="scientific">Polynucleobacter tropicus</name>
    <dbReference type="NCBI Taxonomy" id="1743174"/>
    <lineage>
        <taxon>Bacteria</taxon>
        <taxon>Pseudomonadati</taxon>
        <taxon>Pseudomonadota</taxon>
        <taxon>Betaproteobacteria</taxon>
        <taxon>Burkholderiales</taxon>
        <taxon>Burkholderiaceae</taxon>
        <taxon>Polynucleobacter</taxon>
    </lineage>
</organism>